<evidence type="ECO:0008006" key="10">
    <source>
        <dbReference type="Google" id="ProtNLM"/>
    </source>
</evidence>
<dbReference type="Gene3D" id="3.40.50.1460">
    <property type="match status" value="1"/>
</dbReference>
<feature type="compositionally biased region" description="Polar residues" evidence="6">
    <location>
        <begin position="341"/>
        <end position="350"/>
    </location>
</feature>
<accession>A0A9P6B4E4</accession>
<dbReference type="GO" id="GO:0006506">
    <property type="term" value="P:GPI anchor biosynthetic process"/>
    <property type="evidence" value="ECO:0007669"/>
    <property type="project" value="UniProtKB-KW"/>
</dbReference>
<keyword evidence="9" id="KW-1185">Reference proteome</keyword>
<dbReference type="FunFam" id="3.40.50.1460:FF:000016">
    <property type="entry name" value="GPI-anchor transamidase, putative"/>
    <property type="match status" value="1"/>
</dbReference>
<dbReference type="PRINTS" id="PR00776">
    <property type="entry name" value="HEMOGLOBNASE"/>
</dbReference>
<comment type="caution">
    <text evidence="8">The sequence shown here is derived from an EMBL/GenBank/DDBJ whole genome shotgun (WGS) entry which is preliminary data.</text>
</comment>
<dbReference type="Proteomes" id="UP000886523">
    <property type="component" value="Unassembled WGS sequence"/>
</dbReference>
<feature type="chain" id="PRO_5040140790" description="GPI-anchor transamidase" evidence="7">
    <location>
        <begin position="22"/>
        <end position="427"/>
    </location>
</feature>
<evidence type="ECO:0000256" key="1">
    <source>
        <dbReference type="ARBA" id="ARBA00004687"/>
    </source>
</evidence>
<reference evidence="8" key="1">
    <citation type="journal article" date="2020" name="Nat. Commun.">
        <title>Large-scale genome sequencing of mycorrhizal fungi provides insights into the early evolution of symbiotic traits.</title>
        <authorList>
            <person name="Miyauchi S."/>
            <person name="Kiss E."/>
            <person name="Kuo A."/>
            <person name="Drula E."/>
            <person name="Kohler A."/>
            <person name="Sanchez-Garcia M."/>
            <person name="Morin E."/>
            <person name="Andreopoulos B."/>
            <person name="Barry K.W."/>
            <person name="Bonito G."/>
            <person name="Buee M."/>
            <person name="Carver A."/>
            <person name="Chen C."/>
            <person name="Cichocki N."/>
            <person name="Clum A."/>
            <person name="Culley D."/>
            <person name="Crous P.W."/>
            <person name="Fauchery L."/>
            <person name="Girlanda M."/>
            <person name="Hayes R.D."/>
            <person name="Keri Z."/>
            <person name="LaButti K."/>
            <person name="Lipzen A."/>
            <person name="Lombard V."/>
            <person name="Magnuson J."/>
            <person name="Maillard F."/>
            <person name="Murat C."/>
            <person name="Nolan M."/>
            <person name="Ohm R.A."/>
            <person name="Pangilinan J."/>
            <person name="Pereira M.F."/>
            <person name="Perotto S."/>
            <person name="Peter M."/>
            <person name="Pfister S."/>
            <person name="Riley R."/>
            <person name="Sitrit Y."/>
            <person name="Stielow J.B."/>
            <person name="Szollosi G."/>
            <person name="Zifcakova L."/>
            <person name="Stursova M."/>
            <person name="Spatafora J.W."/>
            <person name="Tedersoo L."/>
            <person name="Vaario L.M."/>
            <person name="Yamada A."/>
            <person name="Yan M."/>
            <person name="Wang P."/>
            <person name="Xu J."/>
            <person name="Bruns T."/>
            <person name="Baldrian P."/>
            <person name="Vilgalys R."/>
            <person name="Dunand C."/>
            <person name="Henrissat B."/>
            <person name="Grigoriev I.V."/>
            <person name="Hibbett D."/>
            <person name="Nagy L.G."/>
            <person name="Martin F.M."/>
        </authorList>
    </citation>
    <scope>NUCLEOTIDE SEQUENCE</scope>
    <source>
        <strain evidence="8">UP504</strain>
    </source>
</reference>
<protein>
    <recommendedName>
        <fullName evidence="10">GPI-anchor transamidase</fullName>
    </recommendedName>
</protein>
<organism evidence="8 9">
    <name type="scientific">Hydnum rufescens UP504</name>
    <dbReference type="NCBI Taxonomy" id="1448309"/>
    <lineage>
        <taxon>Eukaryota</taxon>
        <taxon>Fungi</taxon>
        <taxon>Dikarya</taxon>
        <taxon>Basidiomycota</taxon>
        <taxon>Agaricomycotina</taxon>
        <taxon>Agaricomycetes</taxon>
        <taxon>Cantharellales</taxon>
        <taxon>Hydnaceae</taxon>
        <taxon>Hydnum</taxon>
    </lineage>
</organism>
<dbReference type="GO" id="GO:0016255">
    <property type="term" value="P:attachment of GPI anchor to protein"/>
    <property type="evidence" value="ECO:0007669"/>
    <property type="project" value="InterPro"/>
</dbReference>
<dbReference type="PIRSF" id="PIRSF019663">
    <property type="entry name" value="Legumain"/>
    <property type="match status" value="1"/>
</dbReference>
<evidence type="ECO:0000256" key="2">
    <source>
        <dbReference type="ARBA" id="ARBA00009941"/>
    </source>
</evidence>
<dbReference type="AlphaFoldDB" id="A0A9P6B4E4"/>
<feature type="active site" description="Nucleophile" evidence="5">
    <location>
        <position position="208"/>
    </location>
</feature>
<dbReference type="InterPro" id="IPR001096">
    <property type="entry name" value="Peptidase_C13"/>
</dbReference>
<dbReference type="GO" id="GO:0006508">
    <property type="term" value="P:proteolysis"/>
    <property type="evidence" value="ECO:0007669"/>
    <property type="project" value="InterPro"/>
</dbReference>
<dbReference type="GO" id="GO:0003923">
    <property type="term" value="F:GPI-anchor transamidase activity"/>
    <property type="evidence" value="ECO:0007669"/>
    <property type="project" value="InterPro"/>
</dbReference>
<evidence type="ECO:0000256" key="3">
    <source>
        <dbReference type="ARBA" id="ARBA00022502"/>
    </source>
</evidence>
<feature type="signal peptide" evidence="7">
    <location>
        <begin position="1"/>
        <end position="21"/>
    </location>
</feature>
<dbReference type="GO" id="GO:0042765">
    <property type="term" value="C:GPI-anchor transamidase complex"/>
    <property type="evidence" value="ECO:0007669"/>
    <property type="project" value="InterPro"/>
</dbReference>
<dbReference type="PIRSF" id="PIRSF500138">
    <property type="entry name" value="GPI8"/>
    <property type="match status" value="1"/>
</dbReference>
<dbReference type="InterPro" id="IPR028361">
    <property type="entry name" value="GPI_transamidase"/>
</dbReference>
<evidence type="ECO:0000313" key="9">
    <source>
        <dbReference type="Proteomes" id="UP000886523"/>
    </source>
</evidence>
<evidence type="ECO:0000256" key="7">
    <source>
        <dbReference type="SAM" id="SignalP"/>
    </source>
</evidence>
<dbReference type="EMBL" id="MU128931">
    <property type="protein sequence ID" value="KAF9517504.1"/>
    <property type="molecule type" value="Genomic_DNA"/>
</dbReference>
<dbReference type="OrthoDB" id="192611at2759"/>
<comment type="pathway">
    <text evidence="1">Glycolipid biosynthesis; glycosylphosphatidylinositol-anchor biosynthesis.</text>
</comment>
<gene>
    <name evidence="8" type="ORF">BS47DRAFT_1290887</name>
</gene>
<keyword evidence="3" id="KW-0337">GPI-anchor biosynthesis</keyword>
<feature type="region of interest" description="Disordered" evidence="6">
    <location>
        <begin position="338"/>
        <end position="357"/>
    </location>
</feature>
<proteinExistence type="inferred from homology"/>
<evidence type="ECO:0000256" key="4">
    <source>
        <dbReference type="ARBA" id="ARBA00022729"/>
    </source>
</evidence>
<dbReference type="Pfam" id="PF01650">
    <property type="entry name" value="Peptidase_C13"/>
    <property type="match status" value="1"/>
</dbReference>
<comment type="similarity">
    <text evidence="2">Belongs to the peptidase C13 family.</text>
</comment>
<keyword evidence="4 7" id="KW-0732">Signal</keyword>
<evidence type="ECO:0000313" key="8">
    <source>
        <dbReference type="EMBL" id="KAF9517504.1"/>
    </source>
</evidence>
<evidence type="ECO:0000256" key="5">
    <source>
        <dbReference type="PIRSR" id="PIRSR019663-1"/>
    </source>
</evidence>
<sequence length="427" mass="47534">MVCRAGSVAFLIWCIIPLATAIISSFGGASPHEAIESFFTNSSSEGRGHTNNWAVLVCASRYWFNYRHMANALGMYRSVKRLGIPDSNIILMLADDAACNPRNKFPATVYANPGRLLDLYGENIEVDYRGYEVTVENFIRVLTGRVEASVPRSKRLLSDERSNILVYMTGHGGNEFLKFQDNEEISAFDIADAFEQMYHEIFFMIDTCQANTLYSKLYSPNILATGSSDLGENSYSYENDDEIGVSVIDSYTHFVLEYLEGINKTSQATMQDFFDLYDPSIIKSTAGVRSDLFTTRSAAQTLITDFFGGVAQVEVLEEEAMAGLGVDEENRVHTEGVTILPDSSQPARSPSHSRDYRSSRKEGLCYFLATRSVHLDLVHLTPGLVVGSTLAPSLGCFCTTPAKATWSWFHPATATPFERCYDNHLKR</sequence>
<name>A0A9P6B4E4_9AGAM</name>
<feature type="active site" evidence="5">
    <location>
        <position position="171"/>
    </location>
</feature>
<dbReference type="PANTHER" id="PTHR48067">
    <property type="entry name" value="GPI-ANCHOR TRANSAMIDASE"/>
    <property type="match status" value="1"/>
</dbReference>
<dbReference type="PANTHER" id="PTHR48067:SF1">
    <property type="entry name" value="GPI-ANCHOR TRANSAMIDASE"/>
    <property type="match status" value="1"/>
</dbReference>
<evidence type="ECO:0000256" key="6">
    <source>
        <dbReference type="SAM" id="MobiDB-lite"/>
    </source>
</evidence>